<proteinExistence type="predicted"/>
<dbReference type="EMBL" id="CAIJEN010000013">
    <property type="protein sequence ID" value="CAD0091468.1"/>
    <property type="molecule type" value="Genomic_DNA"/>
</dbReference>
<organism evidence="1 2">
    <name type="scientific">Aureobasidium vineae</name>
    <dbReference type="NCBI Taxonomy" id="2773715"/>
    <lineage>
        <taxon>Eukaryota</taxon>
        <taxon>Fungi</taxon>
        <taxon>Dikarya</taxon>
        <taxon>Ascomycota</taxon>
        <taxon>Pezizomycotina</taxon>
        <taxon>Dothideomycetes</taxon>
        <taxon>Dothideomycetidae</taxon>
        <taxon>Dothideales</taxon>
        <taxon>Saccotheciaceae</taxon>
        <taxon>Aureobasidium</taxon>
    </lineage>
</organism>
<dbReference type="SUPFAM" id="SSF63829">
    <property type="entry name" value="Calcium-dependent phosphotriesterase"/>
    <property type="match status" value="1"/>
</dbReference>
<comment type="caution">
    <text evidence="1">The sequence shown here is derived from an EMBL/GenBank/DDBJ whole genome shotgun (WGS) entry which is preliminary data.</text>
</comment>
<dbReference type="AlphaFoldDB" id="A0A9N8JP14"/>
<keyword evidence="2" id="KW-1185">Reference proteome</keyword>
<name>A0A9N8JP14_9PEZI</name>
<sequence>MADTGIPDGIKCDTVGNVYSGCGDGLNVWNAGGTLIGKILVPGGVANFCFGRSGELFLLNETKLWVARIASSVRGALLEGMGIDCDEFKVNT</sequence>
<evidence type="ECO:0000313" key="1">
    <source>
        <dbReference type="EMBL" id="CAD0091468.1"/>
    </source>
</evidence>
<dbReference type="InterPro" id="IPR052988">
    <property type="entry name" value="Oryzine_lactonohydrolase"/>
</dbReference>
<reference evidence="1" key="1">
    <citation type="submission" date="2020-06" db="EMBL/GenBank/DDBJ databases">
        <authorList>
            <person name="Onetto C."/>
        </authorList>
    </citation>
    <scope>NUCLEOTIDE SEQUENCE</scope>
</reference>
<dbReference type="Proteomes" id="UP000716446">
    <property type="component" value="Unassembled WGS sequence"/>
</dbReference>
<dbReference type="PANTHER" id="PTHR47064:SF2">
    <property type="entry name" value="SMP-30_GLUCONOLACTONASE_LRE-LIKE REGION DOMAIN-CONTAINING PROTEIN-RELATED"/>
    <property type="match status" value="1"/>
</dbReference>
<evidence type="ECO:0000313" key="2">
    <source>
        <dbReference type="Proteomes" id="UP000716446"/>
    </source>
</evidence>
<dbReference type="PANTHER" id="PTHR47064">
    <property type="entry name" value="PUTATIVE (AFU_ORTHOLOGUE AFUA_1G08990)-RELATED"/>
    <property type="match status" value="1"/>
</dbReference>
<protein>
    <recommendedName>
        <fullName evidence="3">SMP-30/Gluconolactonase/LRE-like region domain-containing protein</fullName>
    </recommendedName>
</protein>
<accession>A0A9N8JP14</accession>
<dbReference type="Gene3D" id="2.120.10.30">
    <property type="entry name" value="TolB, C-terminal domain"/>
    <property type="match status" value="1"/>
</dbReference>
<evidence type="ECO:0008006" key="3">
    <source>
        <dbReference type="Google" id="ProtNLM"/>
    </source>
</evidence>
<gene>
    <name evidence="1" type="ORF">AWRI4619_LOCUS6711</name>
</gene>
<dbReference type="InterPro" id="IPR011042">
    <property type="entry name" value="6-blade_b-propeller_TolB-like"/>
</dbReference>